<accession>A0A9Q1Q4A6</accession>
<gene>
    <name evidence="2" type="ORF">Cgig2_022653</name>
</gene>
<keyword evidence="3" id="KW-1185">Reference proteome</keyword>
<dbReference type="AlphaFoldDB" id="A0A9Q1Q4A6"/>
<evidence type="ECO:0000313" key="2">
    <source>
        <dbReference type="EMBL" id="KAJ8428743.1"/>
    </source>
</evidence>
<proteinExistence type="predicted"/>
<dbReference type="EMBL" id="JAKOGI010000973">
    <property type="protein sequence ID" value="KAJ8428743.1"/>
    <property type="molecule type" value="Genomic_DNA"/>
</dbReference>
<evidence type="ECO:0000313" key="3">
    <source>
        <dbReference type="Proteomes" id="UP001153076"/>
    </source>
</evidence>
<sequence length="226" mass="25089">MPNLTTESLLMNIYKPETISSLSNPDCSSLQSTPKPSKLNPTPKHSFKTLTKPNSNFGELVEAHTKPYTRSQSRDVGIHTGPKLNPSTRPISRTSTPKKISNKSISKCPSPFNPLPFTALGVDELLESDVGSLCRESEREVEENEVVVACLNDNLTSDHDSQDEDFIGDGEEIEDIMILEIISGDKDQLEAKVNKRMQLGAEIINNEGDRDLVVNKMARTLRQRIL</sequence>
<feature type="region of interest" description="Disordered" evidence="1">
    <location>
        <begin position="19"/>
        <end position="55"/>
    </location>
</feature>
<name>A0A9Q1Q4A6_9CARY</name>
<comment type="caution">
    <text evidence="2">The sequence shown here is derived from an EMBL/GenBank/DDBJ whole genome shotgun (WGS) entry which is preliminary data.</text>
</comment>
<dbReference type="Proteomes" id="UP001153076">
    <property type="component" value="Unassembled WGS sequence"/>
</dbReference>
<feature type="compositionally biased region" description="Polar residues" evidence="1">
    <location>
        <begin position="19"/>
        <end position="35"/>
    </location>
</feature>
<organism evidence="2 3">
    <name type="scientific">Carnegiea gigantea</name>
    <dbReference type="NCBI Taxonomy" id="171969"/>
    <lineage>
        <taxon>Eukaryota</taxon>
        <taxon>Viridiplantae</taxon>
        <taxon>Streptophyta</taxon>
        <taxon>Embryophyta</taxon>
        <taxon>Tracheophyta</taxon>
        <taxon>Spermatophyta</taxon>
        <taxon>Magnoliopsida</taxon>
        <taxon>eudicotyledons</taxon>
        <taxon>Gunneridae</taxon>
        <taxon>Pentapetalae</taxon>
        <taxon>Caryophyllales</taxon>
        <taxon>Cactineae</taxon>
        <taxon>Cactaceae</taxon>
        <taxon>Cactoideae</taxon>
        <taxon>Echinocereeae</taxon>
        <taxon>Carnegiea</taxon>
    </lineage>
</organism>
<feature type="compositionally biased region" description="Polar residues" evidence="1">
    <location>
        <begin position="85"/>
        <end position="105"/>
    </location>
</feature>
<protein>
    <submittedName>
        <fullName evidence="2">Uncharacterized protein</fullName>
    </submittedName>
</protein>
<feature type="region of interest" description="Disordered" evidence="1">
    <location>
        <begin position="68"/>
        <end position="105"/>
    </location>
</feature>
<evidence type="ECO:0000256" key="1">
    <source>
        <dbReference type="SAM" id="MobiDB-lite"/>
    </source>
</evidence>
<reference evidence="2" key="1">
    <citation type="submission" date="2022-04" db="EMBL/GenBank/DDBJ databases">
        <title>Carnegiea gigantea Genome sequencing and assembly v2.</title>
        <authorList>
            <person name="Copetti D."/>
            <person name="Sanderson M.J."/>
            <person name="Burquez A."/>
            <person name="Wojciechowski M.F."/>
        </authorList>
    </citation>
    <scope>NUCLEOTIDE SEQUENCE</scope>
    <source>
        <strain evidence="2">SGP5-SGP5p</strain>
        <tissue evidence="2">Aerial part</tissue>
    </source>
</reference>